<dbReference type="HOGENOM" id="CLU_000445_92_10_5"/>
<dbReference type="InterPro" id="IPR011006">
    <property type="entry name" value="CheY-like_superfamily"/>
</dbReference>
<keyword evidence="1" id="KW-0597">Phosphoprotein</keyword>
<evidence type="ECO:0000259" key="3">
    <source>
        <dbReference type="PROSITE" id="PS51832"/>
    </source>
</evidence>
<dbReference type="InterPro" id="IPR001789">
    <property type="entry name" value="Sig_transdc_resp-reg_receiver"/>
</dbReference>
<evidence type="ECO:0000259" key="2">
    <source>
        <dbReference type="PROSITE" id="PS50110"/>
    </source>
</evidence>
<dbReference type="GO" id="GO:0000160">
    <property type="term" value="P:phosphorelay signal transduction system"/>
    <property type="evidence" value="ECO:0007669"/>
    <property type="project" value="InterPro"/>
</dbReference>
<protein>
    <submittedName>
        <fullName evidence="4">Response regulator receiver modulated metal dependent phosphohydrolase</fullName>
    </submittedName>
</protein>
<reference evidence="4 5" key="2">
    <citation type="journal article" date="2012" name="Int. J. Syst. Evol. Microbiol.">
        <title>Magnetococcus marinus gen. nov., sp. nov., a marine, magnetotactic bacterium that represents a novel lineage (Magnetococcaceae fam. nov.; Magnetococcales ord. nov.) at the base of the Alphaproteobacteria.</title>
        <authorList>
            <person name="Bazylinski D.A."/>
            <person name="Williams T.J."/>
            <person name="Lefevre C.T."/>
            <person name="Berg R.J."/>
            <person name="Zhang C.L."/>
            <person name="Bowser S.S."/>
            <person name="Dean A.J."/>
            <person name="Beveridge T.J."/>
        </authorList>
    </citation>
    <scope>NUCLEOTIDE SEQUENCE [LARGE SCALE GENOMIC DNA]</scope>
    <source>
        <strain evidence="5">ATCC BAA-1437 / JCM 17883 / MC-1</strain>
    </source>
</reference>
<keyword evidence="5" id="KW-1185">Reference proteome</keyword>
<dbReference type="eggNOG" id="COG3437">
    <property type="taxonomic scope" value="Bacteria"/>
</dbReference>
<dbReference type="AlphaFoldDB" id="A0LD51"/>
<dbReference type="SMART" id="SM00471">
    <property type="entry name" value="HDc"/>
    <property type="match status" value="1"/>
</dbReference>
<dbReference type="Pfam" id="PF13487">
    <property type="entry name" value="HD_5"/>
    <property type="match status" value="1"/>
</dbReference>
<dbReference type="SUPFAM" id="SSF109604">
    <property type="entry name" value="HD-domain/PDEase-like"/>
    <property type="match status" value="1"/>
</dbReference>
<organism evidence="4 5">
    <name type="scientific">Magnetococcus marinus (strain ATCC BAA-1437 / JCM 17883 / MC-1)</name>
    <dbReference type="NCBI Taxonomy" id="156889"/>
    <lineage>
        <taxon>Bacteria</taxon>
        <taxon>Pseudomonadati</taxon>
        <taxon>Pseudomonadota</taxon>
        <taxon>Magnetococcia</taxon>
        <taxon>Magnetococcales</taxon>
        <taxon>Magnetococcaceae</taxon>
        <taxon>Magnetococcus</taxon>
    </lineage>
</organism>
<evidence type="ECO:0000256" key="1">
    <source>
        <dbReference type="PROSITE-ProRule" id="PRU00169"/>
    </source>
</evidence>
<dbReference type="PANTHER" id="PTHR45228:SF5">
    <property type="entry name" value="CYCLIC DI-GMP PHOSPHODIESTERASE VC_1348-RELATED"/>
    <property type="match status" value="1"/>
</dbReference>
<feature type="modified residue" description="4-aspartylphosphate" evidence="1">
    <location>
        <position position="58"/>
    </location>
</feature>
<proteinExistence type="predicted"/>
<dbReference type="CDD" id="cd19920">
    <property type="entry name" value="REC_PA4781-like"/>
    <property type="match status" value="1"/>
</dbReference>
<reference evidence="5" key="1">
    <citation type="journal article" date="2009" name="Appl. Environ. Microbiol.">
        <title>Complete genome sequence of the chemolithoautotrophic marine magnetotactic coccus strain MC-1.</title>
        <authorList>
            <person name="Schubbe S."/>
            <person name="Williams T.J."/>
            <person name="Xie G."/>
            <person name="Kiss H.E."/>
            <person name="Brettin T.S."/>
            <person name="Martinez D."/>
            <person name="Ross C.A."/>
            <person name="Schuler D."/>
            <person name="Cox B.L."/>
            <person name="Nealson K.H."/>
            <person name="Bazylinski D.A."/>
        </authorList>
    </citation>
    <scope>NUCLEOTIDE SEQUENCE [LARGE SCALE GENOMIC DNA]</scope>
    <source>
        <strain evidence="5">ATCC BAA-1437 / JCM 17883 / MC-1</strain>
    </source>
</reference>
<accession>A0LD51</accession>
<dbReference type="Gene3D" id="3.40.50.2300">
    <property type="match status" value="1"/>
</dbReference>
<dbReference type="SMART" id="SM00448">
    <property type="entry name" value="REC"/>
    <property type="match status" value="1"/>
</dbReference>
<dbReference type="InterPro" id="IPR037522">
    <property type="entry name" value="HD_GYP_dom"/>
</dbReference>
<dbReference type="InterPro" id="IPR003607">
    <property type="entry name" value="HD/PDEase_dom"/>
</dbReference>
<dbReference type="RefSeq" id="WP_011714951.1">
    <property type="nucleotide sequence ID" value="NC_008576.1"/>
</dbReference>
<dbReference type="SUPFAM" id="SSF52172">
    <property type="entry name" value="CheY-like"/>
    <property type="match status" value="1"/>
</dbReference>
<evidence type="ECO:0000313" key="4">
    <source>
        <dbReference type="EMBL" id="ABK45894.1"/>
    </source>
</evidence>
<evidence type="ECO:0000313" key="5">
    <source>
        <dbReference type="Proteomes" id="UP000002586"/>
    </source>
</evidence>
<dbReference type="KEGG" id="mgm:Mmc1_3408"/>
<sequence>MGELVEKATLLVVDDTPENIEVLSGVLRSCYRVKAALNGEKALRIAAMEPRPDMILLDVMMPGMDGYEVCRRLKADPITAHIPVIFVTAKATVEDELEGLQLGAVDYITKPISPPIVELRVRTQLALYDQQRELERMVQVRTEQLVQTRLEIIRRLGRAAEFKDNETGLHVIRMSHYARLMAEALNISAQWTELVFNAAPMHDIGKIGIPDHVLLKPGKLDDEEWLVMRRHPVMGAEIIGDHDSELMSLSKEISLTHHEKWDGSGYPHGLRGEQIPLAGRIVAIADVFDALTSERPYKKAWSVEKAVEIIEKDAGTHFDPSLVPVFLKTLPEALEIKARYGESSHG</sequence>
<dbReference type="PROSITE" id="PS51832">
    <property type="entry name" value="HD_GYP"/>
    <property type="match status" value="1"/>
</dbReference>
<dbReference type="PROSITE" id="PS50110">
    <property type="entry name" value="RESPONSE_REGULATORY"/>
    <property type="match status" value="1"/>
</dbReference>
<dbReference type="Pfam" id="PF00072">
    <property type="entry name" value="Response_reg"/>
    <property type="match status" value="1"/>
</dbReference>
<name>A0LD51_MAGMM</name>
<dbReference type="Proteomes" id="UP000002586">
    <property type="component" value="Chromosome"/>
</dbReference>
<dbReference type="CDD" id="cd00077">
    <property type="entry name" value="HDc"/>
    <property type="match status" value="1"/>
</dbReference>
<dbReference type="Gene3D" id="1.10.3210.10">
    <property type="entry name" value="Hypothetical protein af1432"/>
    <property type="match status" value="1"/>
</dbReference>
<feature type="domain" description="Response regulatory" evidence="2">
    <location>
        <begin position="9"/>
        <end position="125"/>
    </location>
</feature>
<dbReference type="STRING" id="156889.Mmc1_3408"/>
<dbReference type="InterPro" id="IPR052020">
    <property type="entry name" value="Cyclic_di-GMP/3'3'-cGAMP_PDE"/>
</dbReference>
<dbReference type="GO" id="GO:0008081">
    <property type="term" value="F:phosphoric diester hydrolase activity"/>
    <property type="evidence" value="ECO:0007669"/>
    <property type="project" value="UniProtKB-ARBA"/>
</dbReference>
<dbReference type="OrthoDB" id="9802066at2"/>
<gene>
    <name evidence="4" type="ordered locus">Mmc1_3408</name>
</gene>
<keyword evidence="4" id="KW-0378">Hydrolase</keyword>
<feature type="domain" description="HD-GYP" evidence="3">
    <location>
        <begin position="145"/>
        <end position="342"/>
    </location>
</feature>
<dbReference type="PANTHER" id="PTHR45228">
    <property type="entry name" value="CYCLIC DI-GMP PHOSPHODIESTERASE TM_0186-RELATED"/>
    <property type="match status" value="1"/>
</dbReference>
<dbReference type="EMBL" id="CP000471">
    <property type="protein sequence ID" value="ABK45894.1"/>
    <property type="molecule type" value="Genomic_DNA"/>
</dbReference>